<evidence type="ECO:0000313" key="3">
    <source>
        <dbReference type="Proteomes" id="UP001490365"/>
    </source>
</evidence>
<feature type="domain" description="Hemerythrin-like" evidence="1">
    <location>
        <begin position="14"/>
        <end position="138"/>
    </location>
</feature>
<dbReference type="Gene3D" id="1.20.120.520">
    <property type="entry name" value="nmb1532 protein domain like"/>
    <property type="match status" value="1"/>
</dbReference>
<gene>
    <name evidence="2" type="ORF">ABT211_36830</name>
</gene>
<keyword evidence="3" id="KW-1185">Reference proteome</keyword>
<proteinExistence type="predicted"/>
<name>A0ABV1TS39_9ACTN</name>
<organism evidence="2 3">
    <name type="scientific">Streptomyces sp. 900105755</name>
    <dbReference type="NCBI Taxonomy" id="3154389"/>
    <lineage>
        <taxon>Bacteria</taxon>
        <taxon>Bacillati</taxon>
        <taxon>Actinomycetota</taxon>
        <taxon>Actinomycetes</taxon>
        <taxon>Kitasatosporales</taxon>
        <taxon>Streptomycetaceae</taxon>
        <taxon>Streptomyces</taxon>
    </lineage>
</organism>
<dbReference type="EMBL" id="JBEOZM010000025">
    <property type="protein sequence ID" value="MER6272795.1"/>
    <property type="molecule type" value="Genomic_DNA"/>
</dbReference>
<protein>
    <submittedName>
        <fullName evidence="2">Hemerythrin domain-containing protein</fullName>
    </submittedName>
</protein>
<dbReference type="RefSeq" id="WP_351961098.1">
    <property type="nucleotide sequence ID" value="NZ_JBEOZM010000025.1"/>
</dbReference>
<comment type="caution">
    <text evidence="2">The sequence shown here is derived from an EMBL/GenBank/DDBJ whole genome shotgun (WGS) entry which is preliminary data.</text>
</comment>
<dbReference type="Pfam" id="PF01814">
    <property type="entry name" value="Hemerythrin"/>
    <property type="match status" value="1"/>
</dbReference>
<reference evidence="2 3" key="1">
    <citation type="submission" date="2024-06" db="EMBL/GenBank/DDBJ databases">
        <title>The Natural Products Discovery Center: Release of the First 8490 Sequenced Strains for Exploring Actinobacteria Biosynthetic Diversity.</title>
        <authorList>
            <person name="Kalkreuter E."/>
            <person name="Kautsar S.A."/>
            <person name="Yang D."/>
            <person name="Bader C.D."/>
            <person name="Teijaro C.N."/>
            <person name="Fluegel L."/>
            <person name="Davis C.M."/>
            <person name="Simpson J.R."/>
            <person name="Lauterbach L."/>
            <person name="Steele A.D."/>
            <person name="Gui C."/>
            <person name="Meng S."/>
            <person name="Li G."/>
            <person name="Viehrig K."/>
            <person name="Ye F."/>
            <person name="Su P."/>
            <person name="Kiefer A.F."/>
            <person name="Nichols A."/>
            <person name="Cepeda A.J."/>
            <person name="Yan W."/>
            <person name="Fan B."/>
            <person name="Jiang Y."/>
            <person name="Adhikari A."/>
            <person name="Zheng C.-J."/>
            <person name="Schuster L."/>
            <person name="Cowan T.M."/>
            <person name="Smanski M.J."/>
            <person name="Chevrette M.G."/>
            <person name="De Carvalho L.P.S."/>
            <person name="Shen B."/>
        </authorList>
    </citation>
    <scope>NUCLEOTIDE SEQUENCE [LARGE SCALE GENOMIC DNA]</scope>
    <source>
        <strain evidence="2 3">NPDC001694</strain>
    </source>
</reference>
<accession>A0ABV1TS39</accession>
<dbReference type="Proteomes" id="UP001490365">
    <property type="component" value="Unassembled WGS sequence"/>
</dbReference>
<evidence type="ECO:0000313" key="2">
    <source>
        <dbReference type="EMBL" id="MER6272795.1"/>
    </source>
</evidence>
<evidence type="ECO:0000259" key="1">
    <source>
        <dbReference type="Pfam" id="PF01814"/>
    </source>
</evidence>
<sequence>MASRDGERAVALSRQLAQAHQELRRQIREIRAGLGHRRLGDDVLLTHCLAFCTALTSHHQGEDTGMFAQLLRERPDLAATVANLVEDHGLIASILSRVSELAGRAAPRGSALEEIGRELDGLAAIMESHFGYEERTISEALDAGKLDAAKPDTDWPDLVFGFGR</sequence>
<dbReference type="InterPro" id="IPR012312">
    <property type="entry name" value="Hemerythrin-like"/>
</dbReference>